<dbReference type="GO" id="GO:0016624">
    <property type="term" value="F:oxidoreductase activity, acting on the aldehyde or oxo group of donors, disulfide as acceptor"/>
    <property type="evidence" value="ECO:0007669"/>
    <property type="project" value="InterPro"/>
</dbReference>
<feature type="domain" description="Dehydrogenase E1 component" evidence="5">
    <location>
        <begin position="68"/>
        <end position="340"/>
    </location>
</feature>
<dbReference type="PANTHER" id="PTHR43380:SF1">
    <property type="entry name" value="2-OXOISOVALERATE DEHYDROGENASE SUBUNIT ALPHA, MITOCHONDRIAL"/>
    <property type="match status" value="1"/>
</dbReference>
<dbReference type="InterPro" id="IPR001017">
    <property type="entry name" value="DH_E1"/>
</dbReference>
<feature type="compositionally biased region" description="Basic and acidic residues" evidence="4">
    <location>
        <begin position="1"/>
        <end position="12"/>
    </location>
</feature>
<keyword evidence="6" id="KW-0670">Pyruvate</keyword>
<evidence type="ECO:0000256" key="1">
    <source>
        <dbReference type="ARBA" id="ARBA00001964"/>
    </source>
</evidence>
<comment type="caution">
    <text evidence="6">The sequence shown here is derived from an EMBL/GenBank/DDBJ whole genome shotgun (WGS) entry which is preliminary data.</text>
</comment>
<evidence type="ECO:0000313" key="6">
    <source>
        <dbReference type="EMBL" id="TYB49690.1"/>
    </source>
</evidence>
<dbReference type="InterPro" id="IPR029061">
    <property type="entry name" value="THDP-binding"/>
</dbReference>
<evidence type="ECO:0000259" key="5">
    <source>
        <dbReference type="Pfam" id="PF00676"/>
    </source>
</evidence>
<dbReference type="Gene3D" id="3.40.50.970">
    <property type="match status" value="1"/>
</dbReference>
<dbReference type="RefSeq" id="WP_083981588.1">
    <property type="nucleotide sequence ID" value="NZ_VSFG01000001.1"/>
</dbReference>
<evidence type="ECO:0000313" key="7">
    <source>
        <dbReference type="Proteomes" id="UP000323380"/>
    </source>
</evidence>
<dbReference type="NCBIfam" id="TIGR03181">
    <property type="entry name" value="PDH_E1_alph_x"/>
    <property type="match status" value="1"/>
</dbReference>
<dbReference type="GO" id="GO:0009083">
    <property type="term" value="P:branched-chain amino acid catabolic process"/>
    <property type="evidence" value="ECO:0007669"/>
    <property type="project" value="TreeGrafter"/>
</dbReference>
<dbReference type="SUPFAM" id="SSF52518">
    <property type="entry name" value="Thiamin diphosphate-binding fold (THDP-binding)"/>
    <property type="match status" value="1"/>
</dbReference>
<dbReference type="GO" id="GO:0000287">
    <property type="term" value="F:magnesium ion binding"/>
    <property type="evidence" value="ECO:0007669"/>
    <property type="project" value="UniProtKB-ARBA"/>
</dbReference>
<dbReference type="InterPro" id="IPR017596">
    <property type="entry name" value="PdhA/BkdA"/>
</dbReference>
<dbReference type="PANTHER" id="PTHR43380">
    <property type="entry name" value="2-OXOISOVALERATE DEHYDROGENASE SUBUNIT ALPHA, MITOCHONDRIAL"/>
    <property type="match status" value="1"/>
</dbReference>
<dbReference type="Proteomes" id="UP000323380">
    <property type="component" value="Unassembled WGS sequence"/>
</dbReference>
<comment type="cofactor">
    <cofactor evidence="1">
        <name>thiamine diphosphate</name>
        <dbReference type="ChEBI" id="CHEBI:58937"/>
    </cofactor>
</comment>
<dbReference type="Pfam" id="PF00676">
    <property type="entry name" value="E1_dh"/>
    <property type="match status" value="1"/>
</dbReference>
<evidence type="ECO:0000256" key="4">
    <source>
        <dbReference type="SAM" id="MobiDB-lite"/>
    </source>
</evidence>
<keyword evidence="2" id="KW-0560">Oxidoreductase</keyword>
<evidence type="ECO:0000256" key="2">
    <source>
        <dbReference type="ARBA" id="ARBA00023002"/>
    </source>
</evidence>
<reference evidence="6 7" key="1">
    <citation type="submission" date="2019-08" db="EMBL/GenBank/DDBJ databases">
        <title>Actinomadura sp. nov. CYP1-5 isolated from mountain soil.</title>
        <authorList>
            <person name="Songsumanus A."/>
            <person name="Kuncharoen N."/>
            <person name="Kudo T."/>
            <person name="Yuki M."/>
            <person name="Igarashi Y."/>
            <person name="Tanasupawat S."/>
        </authorList>
    </citation>
    <scope>NUCLEOTIDE SEQUENCE [LARGE SCALE GENOMIC DNA]</scope>
    <source>
        <strain evidence="6 7">JCM 14158</strain>
    </source>
</reference>
<evidence type="ECO:0000256" key="3">
    <source>
        <dbReference type="ARBA" id="ARBA00023052"/>
    </source>
</evidence>
<dbReference type="STRING" id="1220554.GCA_001552135_07607"/>
<keyword evidence="7" id="KW-1185">Reference proteome</keyword>
<gene>
    <name evidence="6" type="primary">pdhA</name>
    <name evidence="6" type="ORF">FXF69_11660</name>
</gene>
<feature type="region of interest" description="Disordered" evidence="4">
    <location>
        <begin position="1"/>
        <end position="37"/>
    </location>
</feature>
<accession>A0A5D0NYN2</accession>
<keyword evidence="3" id="KW-0786">Thiamine pyrophosphate</keyword>
<dbReference type="AlphaFoldDB" id="A0A5D0NYN2"/>
<dbReference type="InterPro" id="IPR050771">
    <property type="entry name" value="Alpha-ketoacid_DH_E1_comp"/>
</dbReference>
<name>A0A5D0NYN2_9ACTN</name>
<organism evidence="6 7">
    <name type="scientific">Actinomadura chibensis</name>
    <dbReference type="NCBI Taxonomy" id="392828"/>
    <lineage>
        <taxon>Bacteria</taxon>
        <taxon>Bacillati</taxon>
        <taxon>Actinomycetota</taxon>
        <taxon>Actinomycetes</taxon>
        <taxon>Streptosporangiales</taxon>
        <taxon>Thermomonosporaceae</taxon>
        <taxon>Actinomadura</taxon>
    </lineage>
</organism>
<protein>
    <submittedName>
        <fullName evidence="6">Pyruvate dehydrogenase (Acetyl-transferring) E1 component subunit alpha</fullName>
    </submittedName>
</protein>
<proteinExistence type="predicted"/>
<dbReference type="CDD" id="cd02000">
    <property type="entry name" value="TPP_E1_PDC_ADC_BCADC"/>
    <property type="match status" value="1"/>
</dbReference>
<sequence length="390" mass="41933">MTDVRFDGRASDGKASGGRASDGRASDGGPGSLLPSARPVRFLTDAGAAARPRPRYPAPGPDLLRRAYRAMVVGRRFDAQATALTKQGRLAVYPSSHGQEACQVGAVLALEDGDWLFPTYRESVALVTRGIDPAEALSLLRGDAHCGYDPHRHRVAPQCTPLATQTVHAAGLAYAEQRKGTGRVALACVGDGGTSEGDFHEALNFAAVFKAPAVFFVQNNGYAISVPLERQTAAPSLAYKGVGYGIRSERVDGNDPVAVLAVLAAAVEHARSGHGPFLVEAHTYRLESHTNADDATRYRADSEPAEWRRRDPIARLEAYLRRRGHLTDEDVAAAAAEAEDVAARTRAALNADPRPAPLDLFEHVYRTPTPQLDEQRAFLRDELEAEEVPS</sequence>
<dbReference type="EMBL" id="VSFG01000001">
    <property type="protein sequence ID" value="TYB49690.1"/>
    <property type="molecule type" value="Genomic_DNA"/>
</dbReference>